<dbReference type="EMBL" id="JH795862">
    <property type="protein sequence ID" value="EJU02180.1"/>
    <property type="molecule type" value="Genomic_DNA"/>
</dbReference>
<evidence type="ECO:0000313" key="1">
    <source>
        <dbReference type="EMBL" id="EJU02180.1"/>
    </source>
</evidence>
<dbReference type="Proteomes" id="UP000030653">
    <property type="component" value="Unassembled WGS sequence"/>
</dbReference>
<sequence>MLLRRGVLLRRYLASQSNGTTTPTKPVRRIKTPMFREPLPLNSELTLENVLDGKPWPLKPCDKTSGAEGLATRLPSKHEREIDMSRQLRTVFDATPIMQNYRESTQSVLSVAQKLIEEAGDSLSTVVPINRIPAPLIHHPSWIRGSSETATSAWVDAYLLSPVELIYSALTKTIPVSTPEAYYNGSEPDIVRLTERADGTLIPLHIIEVKKRSVLANIVTLMRKWFASPDNLIKFSHISQSLGANEFHWPLFHFVDTKQWGCSNAKTRELNQAHYALVQIWSTFWDRGLSEGAFVSDENFVICIQGEDANELFVGVLSDTALNQQRAFLCLELFQLYRARNGRCAYEWTHLDPSIRVAIEDNFSQYESVFGRAPPHDAPPTSGFNQGRECVAECPTPPEKDMHRLHSVHEPSSTDPAVVIVDGHDGSDTPEYTPLYVDEIAVDMVGQEAVLDLKLMSKAGNGILGTVYHAELGDRKVMAKVVDIENLSSLEHELDVYLAIRSLWNETVPEVYGLHEALPKLHWYFLMLEKRSKIYVTPG</sequence>
<dbReference type="RefSeq" id="XP_040629077.1">
    <property type="nucleotide sequence ID" value="XM_040772606.1"/>
</dbReference>
<name>M5G1T9_DACPD</name>
<protein>
    <submittedName>
        <fullName evidence="1">Uncharacterized protein</fullName>
    </submittedName>
</protein>
<reference evidence="1 2" key="1">
    <citation type="journal article" date="2012" name="Science">
        <title>The Paleozoic origin of enzymatic lignin decomposition reconstructed from 31 fungal genomes.</title>
        <authorList>
            <person name="Floudas D."/>
            <person name="Binder M."/>
            <person name="Riley R."/>
            <person name="Barry K."/>
            <person name="Blanchette R.A."/>
            <person name="Henrissat B."/>
            <person name="Martinez A.T."/>
            <person name="Otillar R."/>
            <person name="Spatafora J.W."/>
            <person name="Yadav J.S."/>
            <person name="Aerts A."/>
            <person name="Benoit I."/>
            <person name="Boyd A."/>
            <person name="Carlson A."/>
            <person name="Copeland A."/>
            <person name="Coutinho P.M."/>
            <person name="de Vries R.P."/>
            <person name="Ferreira P."/>
            <person name="Findley K."/>
            <person name="Foster B."/>
            <person name="Gaskell J."/>
            <person name="Glotzer D."/>
            <person name="Gorecki P."/>
            <person name="Heitman J."/>
            <person name="Hesse C."/>
            <person name="Hori C."/>
            <person name="Igarashi K."/>
            <person name="Jurgens J.A."/>
            <person name="Kallen N."/>
            <person name="Kersten P."/>
            <person name="Kohler A."/>
            <person name="Kuees U."/>
            <person name="Kumar T.K.A."/>
            <person name="Kuo A."/>
            <person name="LaButti K."/>
            <person name="Larrondo L.F."/>
            <person name="Lindquist E."/>
            <person name="Ling A."/>
            <person name="Lombard V."/>
            <person name="Lucas S."/>
            <person name="Lundell T."/>
            <person name="Martin R."/>
            <person name="McLaughlin D.J."/>
            <person name="Morgenstern I."/>
            <person name="Morin E."/>
            <person name="Murat C."/>
            <person name="Nagy L.G."/>
            <person name="Nolan M."/>
            <person name="Ohm R.A."/>
            <person name="Patyshakuliyeva A."/>
            <person name="Rokas A."/>
            <person name="Ruiz-Duenas F.J."/>
            <person name="Sabat G."/>
            <person name="Salamov A."/>
            <person name="Samejima M."/>
            <person name="Schmutz J."/>
            <person name="Slot J.C."/>
            <person name="St John F."/>
            <person name="Stenlid J."/>
            <person name="Sun H."/>
            <person name="Sun S."/>
            <person name="Syed K."/>
            <person name="Tsang A."/>
            <person name="Wiebenga A."/>
            <person name="Young D."/>
            <person name="Pisabarro A."/>
            <person name="Eastwood D.C."/>
            <person name="Martin F."/>
            <person name="Cullen D."/>
            <person name="Grigoriev I.V."/>
            <person name="Hibbett D.S."/>
        </authorList>
    </citation>
    <scope>NUCLEOTIDE SEQUENCE [LARGE SCALE GENOMIC DNA]</scope>
    <source>
        <strain evidence="1 2">DJM-731 SS1</strain>
    </source>
</reference>
<organism evidence="1 2">
    <name type="scientific">Dacryopinax primogenitus (strain DJM 731)</name>
    <name type="common">Brown rot fungus</name>
    <dbReference type="NCBI Taxonomy" id="1858805"/>
    <lineage>
        <taxon>Eukaryota</taxon>
        <taxon>Fungi</taxon>
        <taxon>Dikarya</taxon>
        <taxon>Basidiomycota</taxon>
        <taxon>Agaricomycotina</taxon>
        <taxon>Dacrymycetes</taxon>
        <taxon>Dacrymycetales</taxon>
        <taxon>Dacrymycetaceae</taxon>
        <taxon>Dacryopinax</taxon>
    </lineage>
</organism>
<keyword evidence="2" id="KW-1185">Reference proteome</keyword>
<dbReference type="HOGENOM" id="CLU_505279_0_0_1"/>
<proteinExistence type="predicted"/>
<dbReference type="GeneID" id="63687668"/>
<gene>
    <name evidence="1" type="ORF">DACRYDRAFT_21923</name>
</gene>
<dbReference type="STRING" id="1858805.M5G1T9"/>
<evidence type="ECO:0000313" key="2">
    <source>
        <dbReference type="Proteomes" id="UP000030653"/>
    </source>
</evidence>
<dbReference type="AlphaFoldDB" id="M5G1T9"/>
<accession>M5G1T9</accession>